<dbReference type="Proteomes" id="UP000749646">
    <property type="component" value="Unassembled WGS sequence"/>
</dbReference>
<keyword evidence="3" id="KW-1185">Reference proteome</keyword>
<evidence type="ECO:0000313" key="3">
    <source>
        <dbReference type="Proteomes" id="UP000749646"/>
    </source>
</evidence>
<gene>
    <name evidence="2" type="ORF">BGZ65_003689</name>
</gene>
<sequence>MNQNHQDFGSGGILWPPIGLYEHFANCINNLACHNNSVIRAAMKSSGLFKIRDSLIEKLGQLDGPNMMSGGYYPHAAGQLQLQLQNQPQHPSPVLDTSGFTHNQYVYRPESSSSSSIVPEPDTGINGHAYGSANTYTNQDINANTNCITTKSNRARKRPSQRSGPTGLGLGMPSVM</sequence>
<evidence type="ECO:0000313" key="2">
    <source>
        <dbReference type="EMBL" id="KAF9954981.1"/>
    </source>
</evidence>
<dbReference type="EMBL" id="JAAAHW010006790">
    <property type="protein sequence ID" value="KAF9954981.1"/>
    <property type="molecule type" value="Genomic_DNA"/>
</dbReference>
<comment type="caution">
    <text evidence="2">The sequence shown here is derived from an EMBL/GenBank/DDBJ whole genome shotgun (WGS) entry which is preliminary data.</text>
</comment>
<proteinExistence type="predicted"/>
<evidence type="ECO:0000256" key="1">
    <source>
        <dbReference type="SAM" id="MobiDB-lite"/>
    </source>
</evidence>
<name>A0A9P6IZR9_9FUNG</name>
<protein>
    <submittedName>
        <fullName evidence="2">Uncharacterized protein</fullName>
    </submittedName>
</protein>
<feature type="region of interest" description="Disordered" evidence="1">
    <location>
        <begin position="148"/>
        <end position="176"/>
    </location>
</feature>
<dbReference type="AlphaFoldDB" id="A0A9P6IZR9"/>
<reference evidence="2" key="1">
    <citation type="journal article" date="2020" name="Fungal Divers.">
        <title>Resolving the Mortierellaceae phylogeny through synthesis of multi-gene phylogenetics and phylogenomics.</title>
        <authorList>
            <person name="Vandepol N."/>
            <person name="Liber J."/>
            <person name="Desiro A."/>
            <person name="Na H."/>
            <person name="Kennedy M."/>
            <person name="Barry K."/>
            <person name="Grigoriev I.V."/>
            <person name="Miller A.N."/>
            <person name="O'Donnell K."/>
            <person name="Stajich J.E."/>
            <person name="Bonito G."/>
        </authorList>
    </citation>
    <scope>NUCLEOTIDE SEQUENCE</scope>
    <source>
        <strain evidence="2">MES-2147</strain>
    </source>
</reference>
<organism evidence="2 3">
    <name type="scientific">Modicella reniformis</name>
    <dbReference type="NCBI Taxonomy" id="1440133"/>
    <lineage>
        <taxon>Eukaryota</taxon>
        <taxon>Fungi</taxon>
        <taxon>Fungi incertae sedis</taxon>
        <taxon>Mucoromycota</taxon>
        <taxon>Mortierellomycotina</taxon>
        <taxon>Mortierellomycetes</taxon>
        <taxon>Mortierellales</taxon>
        <taxon>Mortierellaceae</taxon>
        <taxon>Modicella</taxon>
    </lineage>
</organism>
<accession>A0A9P6IZR9</accession>